<reference evidence="9 10" key="1">
    <citation type="submission" date="2019-06" db="EMBL/GenBank/DDBJ databases">
        <title>A chromosomal-level reference genome of Carpinus fangiana (Coryloideae, Betulaceae).</title>
        <authorList>
            <person name="Yang X."/>
            <person name="Wang Z."/>
            <person name="Zhang L."/>
            <person name="Hao G."/>
            <person name="Liu J."/>
            <person name="Yang Y."/>
        </authorList>
    </citation>
    <scope>NUCLEOTIDE SEQUENCE [LARGE SCALE GENOMIC DNA]</scope>
    <source>
        <strain evidence="9">Cfa_2016G</strain>
        <tissue evidence="9">Leaf</tissue>
    </source>
</reference>
<keyword evidence="5 7" id="KW-0472">Membrane</keyword>
<dbReference type="PROSITE" id="PS51503">
    <property type="entry name" value="HIG1"/>
    <property type="match status" value="1"/>
</dbReference>
<keyword evidence="4" id="KW-0496">Mitochondrion</keyword>
<organism evidence="9 10">
    <name type="scientific">Carpinus fangiana</name>
    <dbReference type="NCBI Taxonomy" id="176857"/>
    <lineage>
        <taxon>Eukaryota</taxon>
        <taxon>Viridiplantae</taxon>
        <taxon>Streptophyta</taxon>
        <taxon>Embryophyta</taxon>
        <taxon>Tracheophyta</taxon>
        <taxon>Spermatophyta</taxon>
        <taxon>Magnoliopsida</taxon>
        <taxon>eudicotyledons</taxon>
        <taxon>Gunneridae</taxon>
        <taxon>Pentapetalae</taxon>
        <taxon>rosids</taxon>
        <taxon>fabids</taxon>
        <taxon>Fagales</taxon>
        <taxon>Betulaceae</taxon>
        <taxon>Carpinus</taxon>
    </lineage>
</organism>
<feature type="compositionally biased region" description="Basic and acidic residues" evidence="6">
    <location>
        <begin position="89"/>
        <end position="98"/>
    </location>
</feature>
<evidence type="ECO:0000256" key="7">
    <source>
        <dbReference type="SAM" id="Phobius"/>
    </source>
</evidence>
<dbReference type="GO" id="GO:0031966">
    <property type="term" value="C:mitochondrial membrane"/>
    <property type="evidence" value="ECO:0007669"/>
    <property type="project" value="UniProtKB-SubCell"/>
</dbReference>
<protein>
    <recommendedName>
        <fullName evidence="8">HIG1 domain-containing protein</fullName>
    </recommendedName>
</protein>
<feature type="region of interest" description="Disordered" evidence="6">
    <location>
        <begin position="89"/>
        <end position="126"/>
    </location>
</feature>
<dbReference type="Pfam" id="PF04588">
    <property type="entry name" value="HIG_1_N"/>
    <property type="match status" value="1"/>
</dbReference>
<name>A0A5N6KNH5_9ROSI</name>
<evidence type="ECO:0000256" key="3">
    <source>
        <dbReference type="ARBA" id="ARBA00022989"/>
    </source>
</evidence>
<feature type="transmembrane region" description="Helical" evidence="7">
    <location>
        <begin position="6"/>
        <end position="25"/>
    </location>
</feature>
<dbReference type="EMBL" id="VIBQ01000009">
    <property type="protein sequence ID" value="KAB8336821.1"/>
    <property type="molecule type" value="Genomic_DNA"/>
</dbReference>
<evidence type="ECO:0000256" key="2">
    <source>
        <dbReference type="ARBA" id="ARBA00022692"/>
    </source>
</evidence>
<evidence type="ECO:0000256" key="6">
    <source>
        <dbReference type="SAM" id="MobiDB-lite"/>
    </source>
</evidence>
<evidence type="ECO:0000256" key="4">
    <source>
        <dbReference type="ARBA" id="ARBA00023128"/>
    </source>
</evidence>
<dbReference type="PANTHER" id="PTHR12297">
    <property type="entry name" value="HYPOXIA-INDUCBILE GENE 1 HIG1 -RELATED"/>
    <property type="match status" value="1"/>
</dbReference>
<keyword evidence="10" id="KW-1185">Reference proteome</keyword>
<evidence type="ECO:0000313" key="10">
    <source>
        <dbReference type="Proteomes" id="UP000327013"/>
    </source>
</evidence>
<sequence length="158" mass="18512">MKEEPLIPIGLGLTCYALFGATRSIRRGDKTRTNMYFRARVYAQAFTLLVLCVGSIYWKEDRQKRKQYEGLVGEKKAAEKRDAWIRELEARDEEDQKERKRRQQRREDIRAGRLDPNGQPPSVRANSVMTEQELRKLALNSNILAPAMWIWKSRADQD</sequence>
<dbReference type="Proteomes" id="UP000327013">
    <property type="component" value="Unassembled WGS sequence"/>
</dbReference>
<gene>
    <name evidence="9" type="ORF">FH972_021130</name>
</gene>
<dbReference type="Gene3D" id="6.10.140.1320">
    <property type="match status" value="1"/>
</dbReference>
<feature type="domain" description="HIG1" evidence="8">
    <location>
        <begin position="1"/>
        <end position="69"/>
    </location>
</feature>
<dbReference type="OrthoDB" id="6604018at2759"/>
<dbReference type="GO" id="GO:0097250">
    <property type="term" value="P:mitochondrial respirasome assembly"/>
    <property type="evidence" value="ECO:0007669"/>
    <property type="project" value="TreeGrafter"/>
</dbReference>
<evidence type="ECO:0000256" key="5">
    <source>
        <dbReference type="ARBA" id="ARBA00023136"/>
    </source>
</evidence>
<evidence type="ECO:0000259" key="8">
    <source>
        <dbReference type="PROSITE" id="PS51503"/>
    </source>
</evidence>
<comment type="caution">
    <text evidence="9">The sequence shown here is derived from an EMBL/GenBank/DDBJ whole genome shotgun (WGS) entry which is preliminary data.</text>
</comment>
<accession>A0A5N6KNH5</accession>
<keyword evidence="2 7" id="KW-0812">Transmembrane</keyword>
<evidence type="ECO:0000313" key="9">
    <source>
        <dbReference type="EMBL" id="KAB8336821.1"/>
    </source>
</evidence>
<dbReference type="InterPro" id="IPR007667">
    <property type="entry name" value="Hypoxia_induced_domain"/>
</dbReference>
<proteinExistence type="predicted"/>
<evidence type="ECO:0000256" key="1">
    <source>
        <dbReference type="ARBA" id="ARBA00004325"/>
    </source>
</evidence>
<keyword evidence="3 7" id="KW-1133">Transmembrane helix</keyword>
<dbReference type="PANTHER" id="PTHR12297:SF3">
    <property type="entry name" value="HIG1 DOMAIN FAMILY MEMBER 1A"/>
    <property type="match status" value="1"/>
</dbReference>
<dbReference type="AlphaFoldDB" id="A0A5N6KNH5"/>
<dbReference type="InterPro" id="IPR050355">
    <property type="entry name" value="RCF1"/>
</dbReference>
<comment type="subcellular location">
    <subcellularLocation>
        <location evidence="1">Mitochondrion membrane</location>
    </subcellularLocation>
</comment>
<feature type="transmembrane region" description="Helical" evidence="7">
    <location>
        <begin position="37"/>
        <end position="58"/>
    </location>
</feature>